<proteinExistence type="predicted"/>
<dbReference type="Pfam" id="PF00534">
    <property type="entry name" value="Glycos_transf_1"/>
    <property type="match status" value="1"/>
</dbReference>
<comment type="caution">
    <text evidence="3">The sequence shown here is derived from an EMBL/GenBank/DDBJ whole genome shotgun (WGS) entry which is preliminary data.</text>
</comment>
<dbReference type="EMBL" id="QKVK01000001">
    <property type="protein sequence ID" value="PZF78789.1"/>
    <property type="molecule type" value="Genomic_DNA"/>
</dbReference>
<name>A0A2W2BRD5_9HYPH</name>
<evidence type="ECO:0000313" key="3">
    <source>
        <dbReference type="EMBL" id="PZF78789.1"/>
    </source>
</evidence>
<protein>
    <submittedName>
        <fullName evidence="3">Glycosyltransferase</fullName>
    </submittedName>
</protein>
<feature type="domain" description="Glycosyltransferase subfamily 4-like N-terminal" evidence="2">
    <location>
        <begin position="22"/>
        <end position="182"/>
    </location>
</feature>
<keyword evidence="3" id="KW-0808">Transferase</keyword>
<dbReference type="InterPro" id="IPR028098">
    <property type="entry name" value="Glyco_trans_4-like_N"/>
</dbReference>
<evidence type="ECO:0000259" key="1">
    <source>
        <dbReference type="Pfam" id="PF00534"/>
    </source>
</evidence>
<evidence type="ECO:0000259" key="2">
    <source>
        <dbReference type="Pfam" id="PF13579"/>
    </source>
</evidence>
<evidence type="ECO:0000313" key="4">
    <source>
        <dbReference type="Proteomes" id="UP000248795"/>
    </source>
</evidence>
<feature type="domain" description="Glycosyl transferase family 1" evidence="1">
    <location>
        <begin position="193"/>
        <end position="356"/>
    </location>
</feature>
<organism evidence="3 4">
    <name type="scientific">Aestuariivirga litoralis</name>
    <dbReference type="NCBI Taxonomy" id="2650924"/>
    <lineage>
        <taxon>Bacteria</taxon>
        <taxon>Pseudomonadati</taxon>
        <taxon>Pseudomonadota</taxon>
        <taxon>Alphaproteobacteria</taxon>
        <taxon>Hyphomicrobiales</taxon>
        <taxon>Aestuariivirgaceae</taxon>
        <taxon>Aestuariivirga</taxon>
    </lineage>
</organism>
<gene>
    <name evidence="3" type="ORF">DK847_03050</name>
</gene>
<keyword evidence="4" id="KW-1185">Reference proteome</keyword>
<dbReference type="AlphaFoldDB" id="A0A2W2BRD5"/>
<dbReference type="PANTHER" id="PTHR45947">
    <property type="entry name" value="SULFOQUINOVOSYL TRANSFERASE SQD2"/>
    <property type="match status" value="1"/>
</dbReference>
<dbReference type="InterPro" id="IPR001296">
    <property type="entry name" value="Glyco_trans_1"/>
</dbReference>
<dbReference type="Pfam" id="PF13579">
    <property type="entry name" value="Glyco_trans_4_4"/>
    <property type="match status" value="1"/>
</dbReference>
<reference evidence="4" key="1">
    <citation type="submission" date="2018-06" db="EMBL/GenBank/DDBJ databases">
        <title>Aestuariibacter litoralis strain KCTC 52945T.</title>
        <authorList>
            <person name="Li X."/>
            <person name="Salam N."/>
            <person name="Li J.-L."/>
            <person name="Chen Y.-M."/>
            <person name="Yang Z.-W."/>
            <person name="Zhang L.-Y."/>
            <person name="Han M.-X."/>
            <person name="Xiao M."/>
            <person name="Li W.-J."/>
        </authorList>
    </citation>
    <scope>NUCLEOTIDE SEQUENCE [LARGE SCALE GENOMIC DNA]</scope>
    <source>
        <strain evidence="4">KCTC 52945</strain>
    </source>
</reference>
<dbReference type="PANTHER" id="PTHR45947:SF3">
    <property type="entry name" value="SULFOQUINOVOSYL TRANSFERASE SQD2"/>
    <property type="match status" value="1"/>
</dbReference>
<dbReference type="Proteomes" id="UP000248795">
    <property type="component" value="Unassembled WGS sequence"/>
</dbReference>
<dbReference type="InterPro" id="IPR050194">
    <property type="entry name" value="Glycosyltransferase_grp1"/>
</dbReference>
<accession>A0A2W2BRD5</accession>
<sequence>MVCRSLRMRSIQTVAHLDTEASGVAYVVPRLARSLAGAGCRTEVFALAGERTIDFSGAAVSTFAADRLPLRGLRKLGRSTAMRDALLRAPAEVYHAHGLWMMPNVYPADAARAAGRPFILSPHGMLGAEALQFSRLPKRVFWLLWQKRALAGAACLHATSQAEYEDIRRFGLKQPVAIIPNGIDLPDLRPVAQGIPARRPYVLSLGRLHPKKALDRLVSAFAQVAGTSRDWQLRIVGPDDGRTGARLLEQVNALGLVDRVSIEGPVFGEAKLALMREAEVFALSSLNENFCMTVAESLAAGTPVISTRGAPWPDVVTHRCGWWIDHGPDAMAAALAEAMAMAPDERLAMGARGREWMERDFDWRSIGKRMCDVYEWALGRQVRPDFVIGGPGPGSGSQ</sequence>
<dbReference type="SUPFAM" id="SSF53756">
    <property type="entry name" value="UDP-Glycosyltransferase/glycogen phosphorylase"/>
    <property type="match status" value="1"/>
</dbReference>
<dbReference type="Gene3D" id="3.40.50.2000">
    <property type="entry name" value="Glycogen Phosphorylase B"/>
    <property type="match status" value="2"/>
</dbReference>
<dbReference type="GO" id="GO:0016758">
    <property type="term" value="F:hexosyltransferase activity"/>
    <property type="evidence" value="ECO:0007669"/>
    <property type="project" value="TreeGrafter"/>
</dbReference>